<dbReference type="Gene3D" id="1.10.630.10">
    <property type="entry name" value="Cytochrome P450"/>
    <property type="match status" value="1"/>
</dbReference>
<dbReference type="STRING" id="490622.A0A395NUC8"/>
<name>A0A395NUC8_TRIAR</name>
<dbReference type="OrthoDB" id="3945418at2759"/>
<dbReference type="GO" id="GO:0005506">
    <property type="term" value="F:iron ion binding"/>
    <property type="evidence" value="ECO:0007669"/>
    <property type="project" value="InterPro"/>
</dbReference>
<dbReference type="GO" id="GO:0020037">
    <property type="term" value="F:heme binding"/>
    <property type="evidence" value="ECO:0007669"/>
    <property type="project" value="InterPro"/>
</dbReference>
<organism evidence="1 2">
    <name type="scientific">Trichoderma arundinaceum</name>
    <dbReference type="NCBI Taxonomy" id="490622"/>
    <lineage>
        <taxon>Eukaryota</taxon>
        <taxon>Fungi</taxon>
        <taxon>Dikarya</taxon>
        <taxon>Ascomycota</taxon>
        <taxon>Pezizomycotina</taxon>
        <taxon>Sordariomycetes</taxon>
        <taxon>Hypocreomycetidae</taxon>
        <taxon>Hypocreales</taxon>
        <taxon>Hypocreaceae</taxon>
        <taxon>Trichoderma</taxon>
    </lineage>
</organism>
<dbReference type="GO" id="GO:0016705">
    <property type="term" value="F:oxidoreductase activity, acting on paired donors, with incorporation or reduction of molecular oxygen"/>
    <property type="evidence" value="ECO:0007669"/>
    <property type="project" value="InterPro"/>
</dbReference>
<proteinExistence type="predicted"/>
<sequence length="148" mass="16931">MSSGFVNQDSFGTLLARDTHPKLFVVLMAILAISNVPGPRLAAMTGLYEFWFDVVMDGQYSTEIKRMHEIYGPIVRINPHEIHMQEPKQRSIMRIPGIEKVRKEPVTVRFAVPTSVTAKVDHSHHRARRLNSLLLQAVQNRRRAHARP</sequence>
<accession>A0A395NUC8</accession>
<gene>
    <name evidence="1" type="ORF">TARUN_2543</name>
</gene>
<dbReference type="EMBL" id="PXOA01000144">
    <property type="protein sequence ID" value="RFU79676.1"/>
    <property type="molecule type" value="Genomic_DNA"/>
</dbReference>
<dbReference type="AlphaFoldDB" id="A0A395NUC8"/>
<evidence type="ECO:0000313" key="2">
    <source>
        <dbReference type="Proteomes" id="UP000266272"/>
    </source>
</evidence>
<dbReference type="Proteomes" id="UP000266272">
    <property type="component" value="Unassembled WGS sequence"/>
</dbReference>
<dbReference type="InterPro" id="IPR036396">
    <property type="entry name" value="Cyt_P450_sf"/>
</dbReference>
<comment type="caution">
    <text evidence="1">The sequence shown here is derived from an EMBL/GenBank/DDBJ whole genome shotgun (WGS) entry which is preliminary data.</text>
</comment>
<reference evidence="1 2" key="1">
    <citation type="journal article" date="2018" name="PLoS Pathog.">
        <title>Evolution of structural diversity of trichothecenes, a family of toxins produced by plant pathogenic and entomopathogenic fungi.</title>
        <authorList>
            <person name="Proctor R.H."/>
            <person name="McCormick S.P."/>
            <person name="Kim H.S."/>
            <person name="Cardoza R.E."/>
            <person name="Stanley A.M."/>
            <person name="Lindo L."/>
            <person name="Kelly A."/>
            <person name="Brown D.W."/>
            <person name="Lee T."/>
            <person name="Vaughan M.M."/>
            <person name="Alexander N.J."/>
            <person name="Busman M."/>
            <person name="Gutierrez S."/>
        </authorList>
    </citation>
    <scope>NUCLEOTIDE SEQUENCE [LARGE SCALE GENOMIC DNA]</scope>
    <source>
        <strain evidence="1 2">IBT 40837</strain>
    </source>
</reference>
<evidence type="ECO:0000313" key="1">
    <source>
        <dbReference type="EMBL" id="RFU79676.1"/>
    </source>
</evidence>
<dbReference type="GO" id="GO:0004497">
    <property type="term" value="F:monooxygenase activity"/>
    <property type="evidence" value="ECO:0007669"/>
    <property type="project" value="InterPro"/>
</dbReference>
<keyword evidence="2" id="KW-1185">Reference proteome</keyword>
<protein>
    <submittedName>
        <fullName evidence="1">Cytochrome p450</fullName>
    </submittedName>
</protein>